<name>A0AA88A5R4_FICCA</name>
<dbReference type="EMBL" id="BTGU01000007">
    <property type="protein sequence ID" value="GMN37801.1"/>
    <property type="molecule type" value="Genomic_DNA"/>
</dbReference>
<evidence type="ECO:0000313" key="2">
    <source>
        <dbReference type="EMBL" id="GMN37801.1"/>
    </source>
</evidence>
<evidence type="ECO:0000313" key="3">
    <source>
        <dbReference type="Proteomes" id="UP001187192"/>
    </source>
</evidence>
<proteinExistence type="predicted"/>
<protein>
    <submittedName>
        <fullName evidence="2">Uncharacterized protein</fullName>
    </submittedName>
</protein>
<dbReference type="Proteomes" id="UP001187192">
    <property type="component" value="Unassembled WGS sequence"/>
</dbReference>
<organism evidence="2 3">
    <name type="scientific">Ficus carica</name>
    <name type="common">Common fig</name>
    <dbReference type="NCBI Taxonomy" id="3494"/>
    <lineage>
        <taxon>Eukaryota</taxon>
        <taxon>Viridiplantae</taxon>
        <taxon>Streptophyta</taxon>
        <taxon>Embryophyta</taxon>
        <taxon>Tracheophyta</taxon>
        <taxon>Spermatophyta</taxon>
        <taxon>Magnoliopsida</taxon>
        <taxon>eudicotyledons</taxon>
        <taxon>Gunneridae</taxon>
        <taxon>Pentapetalae</taxon>
        <taxon>rosids</taxon>
        <taxon>fabids</taxon>
        <taxon>Rosales</taxon>
        <taxon>Moraceae</taxon>
        <taxon>Ficeae</taxon>
        <taxon>Ficus</taxon>
    </lineage>
</organism>
<evidence type="ECO:0000256" key="1">
    <source>
        <dbReference type="SAM" id="MobiDB-lite"/>
    </source>
</evidence>
<feature type="region of interest" description="Disordered" evidence="1">
    <location>
        <begin position="41"/>
        <end position="67"/>
    </location>
</feature>
<reference evidence="2" key="1">
    <citation type="submission" date="2023-07" db="EMBL/GenBank/DDBJ databases">
        <title>draft genome sequence of fig (Ficus carica).</title>
        <authorList>
            <person name="Takahashi T."/>
            <person name="Nishimura K."/>
        </authorList>
    </citation>
    <scope>NUCLEOTIDE SEQUENCE</scope>
</reference>
<sequence length="67" mass="7396">MPHLSNWCRRWASQRSSKPWVSQILGGGKGCSIATMGSTAGNKLARQPKSRPMAKGVRIRHGEEILH</sequence>
<comment type="caution">
    <text evidence="2">The sequence shown here is derived from an EMBL/GenBank/DDBJ whole genome shotgun (WGS) entry which is preliminary data.</text>
</comment>
<accession>A0AA88A5R4</accession>
<dbReference type="AlphaFoldDB" id="A0AA88A5R4"/>
<gene>
    <name evidence="2" type="ORF">TIFTF001_007118</name>
</gene>
<keyword evidence="3" id="KW-1185">Reference proteome</keyword>